<sequence>MAEEEATKDGSSNQWPSHDNTGEALAIAGSGERDQESRSAGNSNIHDAVEIVDDSEDNKPEADTKSLHKEFGLALAAAGTKGSMSYSHTYPHAPNPGLQVADLGVLGLPLNPRESATLKSRYIHTQRSSELAIDRNTEGLGTWELDGSTVTFQNPQWAAWLEKSVVDACKALGVDDEASKPRWELQKLLLDDAKNAHTSPQCDSEGEFTAFATLLIILPSAFTGGTTHLSHAHLSASYDASTSSAFGTTVHAWYTGTTYHLTPPSSGARLALRFRLVHTTAAPVPSLADCTAPARTLHRLAADWTQASAGHAPEKLVLLLGGRYAKDTPAGKLHGDDVRRLRALRELARAHGLGLGLASVACCLRGQCGLADDRHRKDESEFDSEYPSDADYKPWRVDMRARWERLRRRCYETTPDGEDCTFQEVEEREVVVERFVDLDGGLIAERLEVAEGEAFPADLAKGAEKLKSDSEWCDGWKNGPLERRYCRTAVVVWPRWSPFALLADAAMEEGRPPSKRRKVAAEGRRHAGYC</sequence>
<feature type="region of interest" description="Disordered" evidence="1">
    <location>
        <begin position="1"/>
        <end position="64"/>
    </location>
</feature>
<gene>
    <name evidence="2" type="ORF">PsYK624_034210</name>
</gene>
<reference evidence="2 3" key="1">
    <citation type="submission" date="2021-08" db="EMBL/GenBank/DDBJ databases">
        <title>Draft Genome Sequence of Phanerochaete sordida strain YK-624.</title>
        <authorList>
            <person name="Mori T."/>
            <person name="Dohra H."/>
            <person name="Suzuki T."/>
            <person name="Kawagishi H."/>
            <person name="Hirai H."/>
        </authorList>
    </citation>
    <scope>NUCLEOTIDE SEQUENCE [LARGE SCALE GENOMIC DNA]</scope>
    <source>
        <strain evidence="2 3">YK-624</strain>
    </source>
</reference>
<evidence type="ECO:0000313" key="2">
    <source>
        <dbReference type="EMBL" id="GJE87338.1"/>
    </source>
</evidence>
<accession>A0A9P3G311</accession>
<evidence type="ECO:0000313" key="3">
    <source>
        <dbReference type="Proteomes" id="UP000703269"/>
    </source>
</evidence>
<dbReference type="Proteomes" id="UP000703269">
    <property type="component" value="Unassembled WGS sequence"/>
</dbReference>
<feature type="compositionally biased region" description="Polar residues" evidence="1">
    <location>
        <begin position="9"/>
        <end position="19"/>
    </location>
</feature>
<proteinExistence type="predicted"/>
<name>A0A9P3G311_9APHY</name>
<organism evidence="2 3">
    <name type="scientific">Phanerochaete sordida</name>
    <dbReference type="NCBI Taxonomy" id="48140"/>
    <lineage>
        <taxon>Eukaryota</taxon>
        <taxon>Fungi</taxon>
        <taxon>Dikarya</taxon>
        <taxon>Basidiomycota</taxon>
        <taxon>Agaricomycotina</taxon>
        <taxon>Agaricomycetes</taxon>
        <taxon>Polyporales</taxon>
        <taxon>Phanerochaetaceae</taxon>
        <taxon>Phanerochaete</taxon>
    </lineage>
</organism>
<protein>
    <submittedName>
        <fullName evidence="2">Uncharacterized protein</fullName>
    </submittedName>
</protein>
<evidence type="ECO:0000256" key="1">
    <source>
        <dbReference type="SAM" id="MobiDB-lite"/>
    </source>
</evidence>
<keyword evidence="3" id="KW-1185">Reference proteome</keyword>
<dbReference type="PANTHER" id="PTHR33099:SF13">
    <property type="entry name" value="F-BOX DOMAIN-CONTAINING PROTEIN-RELATED"/>
    <property type="match status" value="1"/>
</dbReference>
<dbReference type="EMBL" id="BPQB01000006">
    <property type="protein sequence ID" value="GJE87338.1"/>
    <property type="molecule type" value="Genomic_DNA"/>
</dbReference>
<dbReference type="PANTHER" id="PTHR33099">
    <property type="entry name" value="FE2OG DIOXYGENASE DOMAIN-CONTAINING PROTEIN"/>
    <property type="match status" value="1"/>
</dbReference>
<dbReference type="OrthoDB" id="124582at2759"/>
<comment type="caution">
    <text evidence="2">The sequence shown here is derived from an EMBL/GenBank/DDBJ whole genome shotgun (WGS) entry which is preliminary data.</text>
</comment>
<dbReference type="AlphaFoldDB" id="A0A9P3G311"/>